<feature type="region of interest" description="Disordered" evidence="6">
    <location>
        <begin position="64"/>
        <end position="99"/>
    </location>
</feature>
<dbReference type="InterPro" id="IPR001650">
    <property type="entry name" value="Helicase_C-like"/>
</dbReference>
<evidence type="ECO:0000259" key="9">
    <source>
        <dbReference type="PROSITE" id="PS51195"/>
    </source>
</evidence>
<dbReference type="EMBL" id="JADGJD010000730">
    <property type="protein sequence ID" value="KAJ3048837.1"/>
    <property type="molecule type" value="Genomic_DNA"/>
</dbReference>
<dbReference type="SUPFAM" id="SSF52540">
    <property type="entry name" value="P-loop containing nucleoside triphosphate hydrolases"/>
    <property type="match status" value="2"/>
</dbReference>
<dbReference type="GO" id="GO:0005524">
    <property type="term" value="F:ATP binding"/>
    <property type="evidence" value="ECO:0007669"/>
    <property type="project" value="UniProtKB-KW"/>
</dbReference>
<proteinExistence type="predicted"/>
<dbReference type="InterPro" id="IPR011545">
    <property type="entry name" value="DEAD/DEAH_box_helicase_dom"/>
</dbReference>
<evidence type="ECO:0008006" key="12">
    <source>
        <dbReference type="Google" id="ProtNLM"/>
    </source>
</evidence>
<feature type="compositionally biased region" description="Basic residues" evidence="6">
    <location>
        <begin position="77"/>
        <end position="99"/>
    </location>
</feature>
<dbReference type="PROSITE" id="PS51192">
    <property type="entry name" value="HELICASE_ATP_BIND_1"/>
    <property type="match status" value="1"/>
</dbReference>
<dbReference type="SMART" id="SM00487">
    <property type="entry name" value="DEXDc"/>
    <property type="match status" value="1"/>
</dbReference>
<dbReference type="InterPro" id="IPR027417">
    <property type="entry name" value="P-loop_NTPase"/>
</dbReference>
<dbReference type="InterPro" id="IPR044742">
    <property type="entry name" value="DEAD/DEAH_RhlB"/>
</dbReference>
<dbReference type="CDD" id="cd18787">
    <property type="entry name" value="SF2_C_DEAD"/>
    <property type="match status" value="1"/>
</dbReference>
<evidence type="ECO:0000313" key="10">
    <source>
        <dbReference type="EMBL" id="KAJ3048837.1"/>
    </source>
</evidence>
<evidence type="ECO:0000256" key="4">
    <source>
        <dbReference type="ARBA" id="ARBA00022840"/>
    </source>
</evidence>
<dbReference type="PANTHER" id="PTHR47960">
    <property type="entry name" value="DEAD-BOX ATP-DEPENDENT RNA HELICASE 50"/>
    <property type="match status" value="1"/>
</dbReference>
<reference evidence="10" key="1">
    <citation type="submission" date="2020-05" db="EMBL/GenBank/DDBJ databases">
        <title>Phylogenomic resolution of chytrid fungi.</title>
        <authorList>
            <person name="Stajich J.E."/>
            <person name="Amses K."/>
            <person name="Simmons R."/>
            <person name="Seto K."/>
            <person name="Myers J."/>
            <person name="Bonds A."/>
            <person name="Quandt C.A."/>
            <person name="Barry K."/>
            <person name="Liu P."/>
            <person name="Grigoriev I."/>
            <person name="Longcore J.E."/>
            <person name="James T.Y."/>
        </authorList>
    </citation>
    <scope>NUCLEOTIDE SEQUENCE</scope>
    <source>
        <strain evidence="10">JEL0318</strain>
    </source>
</reference>
<dbReference type="GO" id="GO:0003676">
    <property type="term" value="F:nucleic acid binding"/>
    <property type="evidence" value="ECO:0007669"/>
    <property type="project" value="InterPro"/>
</dbReference>
<dbReference type="Pfam" id="PF00271">
    <property type="entry name" value="Helicase_C"/>
    <property type="match status" value="1"/>
</dbReference>
<evidence type="ECO:0000259" key="7">
    <source>
        <dbReference type="PROSITE" id="PS51192"/>
    </source>
</evidence>
<keyword evidence="2" id="KW-0378">Hydrolase</keyword>
<feature type="domain" description="Helicase ATP-binding" evidence="7">
    <location>
        <begin position="248"/>
        <end position="465"/>
    </location>
</feature>
<dbReference type="InterPro" id="IPR014014">
    <property type="entry name" value="RNA_helicase_DEAD_Q_motif"/>
</dbReference>
<feature type="short sequence motif" description="Q motif" evidence="5">
    <location>
        <begin position="214"/>
        <end position="243"/>
    </location>
</feature>
<feature type="domain" description="DEAD-box RNA helicase Q" evidence="9">
    <location>
        <begin position="214"/>
        <end position="243"/>
    </location>
</feature>
<keyword evidence="3" id="KW-0347">Helicase</keyword>
<dbReference type="Proteomes" id="UP001212841">
    <property type="component" value="Unassembled WGS sequence"/>
</dbReference>
<accession>A0AAD5S7Z1</accession>
<keyword evidence="11" id="KW-1185">Reference proteome</keyword>
<feature type="domain" description="Helicase C-terminal" evidence="8">
    <location>
        <begin position="490"/>
        <end position="687"/>
    </location>
</feature>
<evidence type="ECO:0000256" key="3">
    <source>
        <dbReference type="ARBA" id="ARBA00022806"/>
    </source>
</evidence>
<keyword evidence="4" id="KW-0067">ATP-binding</keyword>
<evidence type="ECO:0000256" key="6">
    <source>
        <dbReference type="SAM" id="MobiDB-lite"/>
    </source>
</evidence>
<dbReference type="AlphaFoldDB" id="A0AAD5S7Z1"/>
<feature type="compositionally biased region" description="Polar residues" evidence="6">
    <location>
        <begin position="66"/>
        <end position="75"/>
    </location>
</feature>
<comment type="caution">
    <text evidence="10">The sequence shown here is derived from an EMBL/GenBank/DDBJ whole genome shotgun (WGS) entry which is preliminary data.</text>
</comment>
<dbReference type="Gene3D" id="3.40.50.300">
    <property type="entry name" value="P-loop containing nucleotide triphosphate hydrolases"/>
    <property type="match status" value="2"/>
</dbReference>
<feature type="compositionally biased region" description="Polar residues" evidence="6">
    <location>
        <begin position="167"/>
        <end position="176"/>
    </location>
</feature>
<evidence type="ECO:0000256" key="5">
    <source>
        <dbReference type="PROSITE-ProRule" id="PRU00552"/>
    </source>
</evidence>
<protein>
    <recommendedName>
        <fullName evidence="12">P-loop containing nucleoside triphosphate hydrolase protein</fullName>
    </recommendedName>
</protein>
<dbReference type="CDD" id="cd00268">
    <property type="entry name" value="DEADc"/>
    <property type="match status" value="1"/>
</dbReference>
<feature type="compositionally biased region" description="Low complexity" evidence="6">
    <location>
        <begin position="138"/>
        <end position="157"/>
    </location>
</feature>
<gene>
    <name evidence="10" type="ORF">HK097_010166</name>
</gene>
<dbReference type="Pfam" id="PF00270">
    <property type="entry name" value="DEAD"/>
    <property type="match status" value="1"/>
</dbReference>
<feature type="compositionally biased region" description="Low complexity" evidence="6">
    <location>
        <begin position="598"/>
        <end position="608"/>
    </location>
</feature>
<dbReference type="SMART" id="SM00490">
    <property type="entry name" value="HELICc"/>
    <property type="match status" value="1"/>
</dbReference>
<dbReference type="GO" id="GO:0016787">
    <property type="term" value="F:hydrolase activity"/>
    <property type="evidence" value="ECO:0007669"/>
    <property type="project" value="UniProtKB-KW"/>
</dbReference>
<evidence type="ECO:0000256" key="2">
    <source>
        <dbReference type="ARBA" id="ARBA00022801"/>
    </source>
</evidence>
<keyword evidence="1" id="KW-0547">Nucleotide-binding</keyword>
<evidence type="ECO:0000313" key="11">
    <source>
        <dbReference type="Proteomes" id="UP001212841"/>
    </source>
</evidence>
<sequence length="687" mass="75517">MWAVTRRTTTAPSQAWKPLPLRALSTPLFTTPSAAQNSFRLPTSILSDIPTICRTYSTGRPFKPVRTSSQFTFSTRFPRKQKPGAHGGKGGKKGSKPKAKYAKIPGLILPSRLSLANFKPPPGTKPKTRRERRQAIDAAKPADGSSSSSAPAAPRRTAGGGERRRPNTITRASKSAVSRAAHEKKFKLDETDFVAPLTQSHETLQELHQRVRQTRFENVGLCEEVVQAVRKGLGLSRPTEVQSLCIPKAVANPQSAILCAAETGSGKTLAYLLPIFHHLRMEEKAEPAPSTTSDTPQSEIDLLTSLLPDGTSITSTSALPTLRKLNQPRALIIVPTRDLVTQVHHIAKSLSHHARLRIAGFHARSDKSTITRALSSPIDLLITTPSTLVKHLTSPRNRISLKGVKHIVVDEADTLFDEENSEEISKILAKLEHNPHPYSALYTTATLPRTLTSHLRTHHPTNLHRITTPTLHRTLPKLHQSFLRVENGTQKKNLLIDVLKRAVQEDERIVVFVNRRQTGEDVAGWLREKGFLSVDLSSKVDVRERAEVLRLFTEGKVPMKVPKKEGEEEGKGKKDAGVAVGKISELYEKAGKGGEAGGDATTTTTTATRPPPVILVSTDIASRGIDTTSVGHVILYDFPQTAIDYLHRVGRTARNGQRGRATSIITRKDQQLAEFIEAKVRRREVLA</sequence>
<evidence type="ECO:0000256" key="1">
    <source>
        <dbReference type="ARBA" id="ARBA00022741"/>
    </source>
</evidence>
<feature type="region of interest" description="Disordered" evidence="6">
    <location>
        <begin position="590"/>
        <end position="610"/>
    </location>
</feature>
<dbReference type="PROSITE" id="PS51194">
    <property type="entry name" value="HELICASE_CTER"/>
    <property type="match status" value="1"/>
</dbReference>
<organism evidence="10 11">
    <name type="scientific">Rhizophlyctis rosea</name>
    <dbReference type="NCBI Taxonomy" id="64517"/>
    <lineage>
        <taxon>Eukaryota</taxon>
        <taxon>Fungi</taxon>
        <taxon>Fungi incertae sedis</taxon>
        <taxon>Chytridiomycota</taxon>
        <taxon>Chytridiomycota incertae sedis</taxon>
        <taxon>Chytridiomycetes</taxon>
        <taxon>Rhizophlyctidales</taxon>
        <taxon>Rhizophlyctidaceae</taxon>
        <taxon>Rhizophlyctis</taxon>
    </lineage>
</organism>
<dbReference type="PROSITE" id="PS51195">
    <property type="entry name" value="Q_MOTIF"/>
    <property type="match status" value="1"/>
</dbReference>
<dbReference type="GO" id="GO:0003724">
    <property type="term" value="F:RNA helicase activity"/>
    <property type="evidence" value="ECO:0007669"/>
    <property type="project" value="InterPro"/>
</dbReference>
<dbReference type="InterPro" id="IPR014001">
    <property type="entry name" value="Helicase_ATP-bd"/>
</dbReference>
<evidence type="ECO:0000259" key="8">
    <source>
        <dbReference type="PROSITE" id="PS51194"/>
    </source>
</evidence>
<name>A0AAD5S7Z1_9FUNG</name>
<feature type="region of interest" description="Disordered" evidence="6">
    <location>
        <begin position="112"/>
        <end position="182"/>
    </location>
</feature>